<evidence type="ECO:0000313" key="2">
    <source>
        <dbReference type="Proteomes" id="UP000094329"/>
    </source>
</evidence>
<dbReference type="InterPro" id="IPR038765">
    <property type="entry name" value="Papain-like_cys_pep_sf"/>
</dbReference>
<reference evidence="1 2" key="1">
    <citation type="submission" date="2016-08" db="EMBL/GenBank/DDBJ databases">
        <title>Draft genome sequence of Candidatus Piscirickettsia litoralis, from seawater.</title>
        <authorList>
            <person name="Wan X."/>
            <person name="Lee A.J."/>
            <person name="Hou S."/>
            <person name="Donachie S.P."/>
        </authorList>
    </citation>
    <scope>NUCLEOTIDE SEQUENCE [LARGE SCALE GENOMIC DNA]</scope>
    <source>
        <strain evidence="1 2">Y2</strain>
    </source>
</reference>
<dbReference type="Gene3D" id="3.90.70.10">
    <property type="entry name" value="Cysteine proteinases"/>
    <property type="match status" value="1"/>
</dbReference>
<name>A0ABX3A355_9GAMM</name>
<evidence type="ECO:0008006" key="3">
    <source>
        <dbReference type="Google" id="ProtNLM"/>
    </source>
</evidence>
<protein>
    <recommendedName>
        <fullName evidence="3">Peptidase C1A papain C-terminal domain-containing protein</fullName>
    </recommendedName>
</protein>
<dbReference type="RefSeq" id="WP_069312872.1">
    <property type="nucleotide sequence ID" value="NZ_MDTU01000001.1"/>
</dbReference>
<accession>A0ABX3A355</accession>
<gene>
    <name evidence="1" type="ORF">BGC07_09305</name>
</gene>
<proteinExistence type="predicted"/>
<evidence type="ECO:0000313" key="1">
    <source>
        <dbReference type="EMBL" id="ODN43074.1"/>
    </source>
</evidence>
<dbReference type="Proteomes" id="UP000094329">
    <property type="component" value="Unassembled WGS sequence"/>
</dbReference>
<dbReference type="EMBL" id="MDTU01000001">
    <property type="protein sequence ID" value="ODN43074.1"/>
    <property type="molecule type" value="Genomic_DNA"/>
</dbReference>
<keyword evidence="2" id="KW-1185">Reference proteome</keyword>
<sequence>MCNLELGKTLGIPDANGGWEGSWGPYVLKQINDHGYMTVNKEPTGICGGLTSYPVNSPDTSNPMSVHDFQANSYKGFTKQNWNKILPTANNFPIDPAEADKVLTGVKRAIGLGHRVTFGTLLDTNGSLKYHNGAVGEYNGVENDTWVLTSQIAQDARNGSINAGHEMIITGYNDTACATYKEGWFGKEQQQCGILTLRNSWGNTGDYYITYDHFKTLVMEAQEIK</sequence>
<organism evidence="1 2">
    <name type="scientific">Piscirickettsia litoralis</name>
    <dbReference type="NCBI Taxonomy" id="1891921"/>
    <lineage>
        <taxon>Bacteria</taxon>
        <taxon>Pseudomonadati</taxon>
        <taxon>Pseudomonadota</taxon>
        <taxon>Gammaproteobacteria</taxon>
        <taxon>Thiotrichales</taxon>
        <taxon>Piscirickettsiaceae</taxon>
        <taxon>Piscirickettsia</taxon>
    </lineage>
</organism>
<dbReference type="SUPFAM" id="SSF54001">
    <property type="entry name" value="Cysteine proteinases"/>
    <property type="match status" value="1"/>
</dbReference>
<comment type="caution">
    <text evidence="1">The sequence shown here is derived from an EMBL/GenBank/DDBJ whole genome shotgun (WGS) entry which is preliminary data.</text>
</comment>